<dbReference type="SUPFAM" id="SSF53187">
    <property type="entry name" value="Zn-dependent exopeptidases"/>
    <property type="match status" value="1"/>
</dbReference>
<organism evidence="2 3">
    <name type="scientific">Candidatus Acidiferrum panamense</name>
    <dbReference type="NCBI Taxonomy" id="2741543"/>
    <lineage>
        <taxon>Bacteria</taxon>
        <taxon>Pseudomonadati</taxon>
        <taxon>Acidobacteriota</taxon>
        <taxon>Terriglobia</taxon>
        <taxon>Candidatus Acidiferrales</taxon>
        <taxon>Candidatus Acidiferrum</taxon>
    </lineage>
</organism>
<dbReference type="PANTHER" id="PTHR12147:SF26">
    <property type="entry name" value="PEPTIDASE M28 DOMAIN-CONTAINING PROTEIN"/>
    <property type="match status" value="1"/>
</dbReference>
<dbReference type="PANTHER" id="PTHR12147">
    <property type="entry name" value="METALLOPEPTIDASE M28 FAMILY MEMBER"/>
    <property type="match status" value="1"/>
</dbReference>
<reference evidence="2" key="1">
    <citation type="submission" date="2020-06" db="EMBL/GenBank/DDBJ databases">
        <title>Legume-microbial interactions unlock mineral nutrients during tropical forest succession.</title>
        <authorList>
            <person name="Epihov D.Z."/>
        </authorList>
    </citation>
    <scope>NUCLEOTIDE SEQUENCE [LARGE SCALE GENOMIC DNA]</scope>
    <source>
        <strain evidence="2">Pan2503</strain>
    </source>
</reference>
<evidence type="ECO:0000313" key="2">
    <source>
        <dbReference type="EMBL" id="MBA0086308.1"/>
    </source>
</evidence>
<feature type="domain" description="Peptidase M28" evidence="1">
    <location>
        <begin position="2"/>
        <end position="184"/>
    </location>
</feature>
<gene>
    <name evidence="2" type="ORF">HRJ53_15105</name>
</gene>
<sequence length="218" mass="24524">HHGADDNGSGTVGVVALAHAFAANTAHGERPRRSLLFVVYAAEERGLLGSFYMAAHPLRPLETTRAVLNFDMIGRNETESDQTKGLIEIPADTTNRLNLIGRSYSPDYNRTVVEKNSYVGLDLDYRFDRDYALNIFFRSDQFPFVLHNIPSFWWFTGFHPDYHHTTDTADKINYAKMAKILRLAYLAGFQFANDAAPPRFIASPGGRASSQANEHRQN</sequence>
<dbReference type="Gene3D" id="3.40.630.10">
    <property type="entry name" value="Zn peptidases"/>
    <property type="match status" value="1"/>
</dbReference>
<protein>
    <submittedName>
        <fullName evidence="2">M28 family peptidase</fullName>
    </submittedName>
</protein>
<comment type="caution">
    <text evidence="2">The sequence shown here is derived from an EMBL/GenBank/DDBJ whole genome shotgun (WGS) entry which is preliminary data.</text>
</comment>
<dbReference type="AlphaFoldDB" id="A0A7V8SXS1"/>
<dbReference type="EMBL" id="JACDQQ010001450">
    <property type="protein sequence ID" value="MBA0086308.1"/>
    <property type="molecule type" value="Genomic_DNA"/>
</dbReference>
<dbReference type="InterPro" id="IPR007484">
    <property type="entry name" value="Peptidase_M28"/>
</dbReference>
<keyword evidence="3" id="KW-1185">Reference proteome</keyword>
<evidence type="ECO:0000313" key="3">
    <source>
        <dbReference type="Proteomes" id="UP000567293"/>
    </source>
</evidence>
<dbReference type="GO" id="GO:0008235">
    <property type="term" value="F:metalloexopeptidase activity"/>
    <property type="evidence" value="ECO:0007669"/>
    <property type="project" value="InterPro"/>
</dbReference>
<evidence type="ECO:0000259" key="1">
    <source>
        <dbReference type="Pfam" id="PF04389"/>
    </source>
</evidence>
<dbReference type="Proteomes" id="UP000567293">
    <property type="component" value="Unassembled WGS sequence"/>
</dbReference>
<proteinExistence type="predicted"/>
<dbReference type="InterPro" id="IPR045175">
    <property type="entry name" value="M28_fam"/>
</dbReference>
<name>A0A7V8SXS1_9BACT</name>
<dbReference type="GO" id="GO:0006508">
    <property type="term" value="P:proteolysis"/>
    <property type="evidence" value="ECO:0007669"/>
    <property type="project" value="InterPro"/>
</dbReference>
<dbReference type="Pfam" id="PF04389">
    <property type="entry name" value="Peptidase_M28"/>
    <property type="match status" value="1"/>
</dbReference>
<feature type="non-terminal residue" evidence="2">
    <location>
        <position position="1"/>
    </location>
</feature>
<accession>A0A7V8SXS1</accession>